<dbReference type="AlphaFoldDB" id="A0A7R8V321"/>
<proteinExistence type="predicted"/>
<keyword evidence="1 3" id="KW-0479">Metal-binding</keyword>
<dbReference type="GO" id="GO:0005634">
    <property type="term" value="C:nucleus"/>
    <property type="evidence" value="ECO:0007669"/>
    <property type="project" value="TreeGrafter"/>
</dbReference>
<dbReference type="GO" id="GO:0016567">
    <property type="term" value="P:protein ubiquitination"/>
    <property type="evidence" value="ECO:0007669"/>
    <property type="project" value="TreeGrafter"/>
</dbReference>
<evidence type="ECO:0000256" key="5">
    <source>
        <dbReference type="SAM" id="MobiDB-lite"/>
    </source>
</evidence>
<accession>A0A7R8V321</accession>
<dbReference type="EMBL" id="LR899014">
    <property type="protein sequence ID" value="CAD7091951.1"/>
    <property type="molecule type" value="Genomic_DNA"/>
</dbReference>
<evidence type="ECO:0000313" key="8">
    <source>
        <dbReference type="Proteomes" id="UP000594454"/>
    </source>
</evidence>
<dbReference type="GO" id="GO:0008270">
    <property type="term" value="F:zinc ion binding"/>
    <property type="evidence" value="ECO:0007669"/>
    <property type="project" value="UniProtKB-KW"/>
</dbReference>
<feature type="domain" description="RING-type" evidence="6">
    <location>
        <begin position="5"/>
        <end position="46"/>
    </location>
</feature>
<dbReference type="SUPFAM" id="SSF57850">
    <property type="entry name" value="RING/U-box"/>
    <property type="match status" value="1"/>
</dbReference>
<name>A0A7R8V321_HERIL</name>
<evidence type="ECO:0000256" key="4">
    <source>
        <dbReference type="SAM" id="Coils"/>
    </source>
</evidence>
<dbReference type="InParanoid" id="A0A7R8V321"/>
<dbReference type="GO" id="GO:0031297">
    <property type="term" value="P:replication fork processing"/>
    <property type="evidence" value="ECO:0007669"/>
    <property type="project" value="TreeGrafter"/>
</dbReference>
<keyword evidence="4" id="KW-0175">Coiled coil</keyword>
<feature type="coiled-coil region" evidence="4">
    <location>
        <begin position="192"/>
        <end position="240"/>
    </location>
</feature>
<sequence length="441" mass="50554">MNLNCVICADLLSASQEVYVTLCGHIFHDGCLFQWLERSRSCPQCRAKCGRRDVHRVYFNIANLDTSNIDVASVQQQLDDMKLQMIEKERALNKASEEIETLKAARKKCMKTVSGLERELSKQQFLMFSYNEQIKRLETDNKAIEDLRKENQALKSKNNLMTTIQDVLTSSHTEVENMLKEKQDPNTLCVLLVTLKRELRLCENKRNELRNDLKAAQKDLRNEQKLKESLQEKISYLESANYRLEEAVKSLKAAEHVDLTENEPPLSSSMTLSPAFRAKLVHIEREKKTMFSSSPNISERIKIIEESNSPYFNIKSSSIGLANLLKASDNIRNKDPPSHKETAVGLLRKTSSDVSEKYSIFKKPRLEVQLNQLNPHPNHMVFNGMGGTEKKDDFSDFMKRKPICEMKMKTTLSDRLKGGKLKRLPTAPPAEQKTLDRFVSI</sequence>
<evidence type="ECO:0000256" key="3">
    <source>
        <dbReference type="PROSITE-ProRule" id="PRU00175"/>
    </source>
</evidence>
<dbReference type="FunCoup" id="A0A7R8V321">
    <property type="interactions" value="258"/>
</dbReference>
<dbReference type="Pfam" id="PF13639">
    <property type="entry name" value="zf-RING_2"/>
    <property type="match status" value="1"/>
</dbReference>
<dbReference type="OrthoDB" id="8062037at2759"/>
<dbReference type="SMART" id="SM00184">
    <property type="entry name" value="RING"/>
    <property type="match status" value="1"/>
</dbReference>
<keyword evidence="2" id="KW-0862">Zinc</keyword>
<gene>
    <name evidence="7" type="ORF">HERILL_LOCUS14347</name>
</gene>
<dbReference type="Gene3D" id="3.30.40.10">
    <property type="entry name" value="Zinc/RING finger domain, C3HC4 (zinc finger)"/>
    <property type="match status" value="1"/>
</dbReference>
<feature type="region of interest" description="Disordered" evidence="5">
    <location>
        <begin position="419"/>
        <end position="441"/>
    </location>
</feature>
<evidence type="ECO:0000256" key="2">
    <source>
        <dbReference type="ARBA" id="ARBA00022833"/>
    </source>
</evidence>
<dbReference type="Proteomes" id="UP000594454">
    <property type="component" value="Chromosome 6"/>
</dbReference>
<reference evidence="7 8" key="1">
    <citation type="submission" date="2020-11" db="EMBL/GenBank/DDBJ databases">
        <authorList>
            <person name="Wallbank WR R."/>
            <person name="Pardo Diaz C."/>
            <person name="Kozak K."/>
            <person name="Martin S."/>
            <person name="Jiggins C."/>
            <person name="Moest M."/>
            <person name="Warren A I."/>
            <person name="Generalovic N T."/>
            <person name="Byers J.R.P. K."/>
            <person name="Montejo-Kovacevich G."/>
            <person name="Yen C E."/>
        </authorList>
    </citation>
    <scope>NUCLEOTIDE SEQUENCE [LARGE SCALE GENOMIC DNA]</scope>
</reference>
<evidence type="ECO:0000313" key="7">
    <source>
        <dbReference type="EMBL" id="CAD7091951.1"/>
    </source>
</evidence>
<keyword evidence="8" id="KW-1185">Reference proteome</keyword>
<dbReference type="GO" id="GO:0061630">
    <property type="term" value="F:ubiquitin protein ligase activity"/>
    <property type="evidence" value="ECO:0007669"/>
    <property type="project" value="TreeGrafter"/>
</dbReference>
<dbReference type="GO" id="GO:0090734">
    <property type="term" value="C:site of DNA damage"/>
    <property type="evidence" value="ECO:0007669"/>
    <property type="project" value="TreeGrafter"/>
</dbReference>
<keyword evidence="1 3" id="KW-0863">Zinc-finger</keyword>
<feature type="coiled-coil region" evidence="4">
    <location>
        <begin position="71"/>
        <end position="164"/>
    </location>
</feature>
<dbReference type="InterPro" id="IPR001841">
    <property type="entry name" value="Znf_RING"/>
</dbReference>
<protein>
    <recommendedName>
        <fullName evidence="6">RING-type domain-containing protein</fullName>
    </recommendedName>
</protein>
<dbReference type="PANTHER" id="PTHR46569:SF1">
    <property type="entry name" value="E3 UBIQUITIN-PROTEIN LIGASE RFWD3-RELATED"/>
    <property type="match status" value="1"/>
</dbReference>
<dbReference type="InterPro" id="IPR052639">
    <property type="entry name" value="TRAIP_ubiq-protein_ligase"/>
</dbReference>
<dbReference type="PANTHER" id="PTHR46569">
    <property type="entry name" value="E3 UBIQUITIN-PROTEIN LIGASE TRAIP"/>
    <property type="match status" value="1"/>
</dbReference>
<dbReference type="OMA" id="GHMFHHS"/>
<evidence type="ECO:0000256" key="1">
    <source>
        <dbReference type="ARBA" id="ARBA00022771"/>
    </source>
</evidence>
<evidence type="ECO:0000259" key="6">
    <source>
        <dbReference type="PROSITE" id="PS50089"/>
    </source>
</evidence>
<dbReference type="InterPro" id="IPR013083">
    <property type="entry name" value="Znf_RING/FYVE/PHD"/>
</dbReference>
<organism evidence="7 8">
    <name type="scientific">Hermetia illucens</name>
    <name type="common">Black soldier fly</name>
    <dbReference type="NCBI Taxonomy" id="343691"/>
    <lineage>
        <taxon>Eukaryota</taxon>
        <taxon>Metazoa</taxon>
        <taxon>Ecdysozoa</taxon>
        <taxon>Arthropoda</taxon>
        <taxon>Hexapoda</taxon>
        <taxon>Insecta</taxon>
        <taxon>Pterygota</taxon>
        <taxon>Neoptera</taxon>
        <taxon>Endopterygota</taxon>
        <taxon>Diptera</taxon>
        <taxon>Brachycera</taxon>
        <taxon>Stratiomyomorpha</taxon>
        <taxon>Stratiomyidae</taxon>
        <taxon>Hermetiinae</taxon>
        <taxon>Hermetia</taxon>
    </lineage>
</organism>
<dbReference type="PROSITE" id="PS50089">
    <property type="entry name" value="ZF_RING_2"/>
    <property type="match status" value="1"/>
</dbReference>